<evidence type="ECO:0008006" key="3">
    <source>
        <dbReference type="Google" id="ProtNLM"/>
    </source>
</evidence>
<proteinExistence type="predicted"/>
<dbReference type="RefSeq" id="WP_164364005.1">
    <property type="nucleotide sequence ID" value="NZ_CP066776.1"/>
</dbReference>
<protein>
    <recommendedName>
        <fullName evidence="3">Phosphate-selective porin O and P</fullName>
    </recommendedName>
</protein>
<dbReference type="SUPFAM" id="SSF56935">
    <property type="entry name" value="Porins"/>
    <property type="match status" value="1"/>
</dbReference>
<dbReference type="Gene3D" id="2.40.160.10">
    <property type="entry name" value="Porin"/>
    <property type="match status" value="1"/>
</dbReference>
<dbReference type="EMBL" id="CP066776">
    <property type="protein sequence ID" value="QQL45250.1"/>
    <property type="molecule type" value="Genomic_DNA"/>
</dbReference>
<accession>A0A6B3LAE3</accession>
<name>A0A6B3LAE3_9BACT</name>
<dbReference type="Pfam" id="PF07396">
    <property type="entry name" value="Porin_O_P"/>
    <property type="match status" value="1"/>
</dbReference>
<sequence length="385" mass="42793">MKQKTRIAALGLALTTVAASFAGTSAKEVTPVEPAATKSLCERIWDIPVLYKNDDNKIISDFRLVGRLHSQYAWVDSDQGTYNDYETRRAWLGFSATMADKKLKIVNRWRMKGIEFEDFDPEINNIFEAYATYAFSPEFNLRAGKVKAAMTREYATSSNKIITVERSAIISKFVADAPWGVDVKGKIDKWSYTAGIYADTYDGRYDQWFGDDAEPFGILRLSYDTSGILMEKSDVALDYGVASRVSGPAGLGNENIVSLSFGGQCGNFGLQTDALSGFGAGEEQYGLVLMPSYDLTDKLQAVFRYQLAYGTDNSLKLQRYERKVTSSGAEDYNAFYGGLNYYICDHKLKLMGGVEYATAGVDDSISDDADAYNGWTFMLAARMHF</sequence>
<dbReference type="AlphaFoldDB" id="A0A6B3LAE3"/>
<dbReference type="InterPro" id="IPR023614">
    <property type="entry name" value="Porin_dom_sf"/>
</dbReference>
<gene>
    <name evidence="1" type="ORF">G3M56_001285</name>
</gene>
<organism evidence="1 2">
    <name type="scientific">Sulfuriroseicoccus oceanibius</name>
    <dbReference type="NCBI Taxonomy" id="2707525"/>
    <lineage>
        <taxon>Bacteria</taxon>
        <taxon>Pseudomonadati</taxon>
        <taxon>Verrucomicrobiota</taxon>
        <taxon>Verrucomicrobiia</taxon>
        <taxon>Verrucomicrobiales</taxon>
        <taxon>Verrucomicrobiaceae</taxon>
        <taxon>Sulfuriroseicoccus</taxon>
    </lineage>
</organism>
<evidence type="ECO:0000313" key="2">
    <source>
        <dbReference type="Proteomes" id="UP000475117"/>
    </source>
</evidence>
<keyword evidence="2" id="KW-1185">Reference proteome</keyword>
<evidence type="ECO:0000313" key="1">
    <source>
        <dbReference type="EMBL" id="QQL45250.1"/>
    </source>
</evidence>
<dbReference type="InterPro" id="IPR010870">
    <property type="entry name" value="Porin_O/P"/>
</dbReference>
<reference evidence="1 2" key="1">
    <citation type="submission" date="2020-12" db="EMBL/GenBank/DDBJ databases">
        <title>Sulforoseuscoccus oceanibium gen. nov., sp. nov., a representative of the phylum Verrucomicrobia with special cytoplasmic membrane, and proposal of Sulforoseuscoccusaceae fam. nov.</title>
        <authorList>
            <person name="Xi F."/>
        </authorList>
    </citation>
    <scope>NUCLEOTIDE SEQUENCE [LARGE SCALE GENOMIC DNA]</scope>
    <source>
        <strain evidence="1 2">T37</strain>
    </source>
</reference>
<dbReference type="Proteomes" id="UP000475117">
    <property type="component" value="Chromosome"/>
</dbReference>
<dbReference type="KEGG" id="soa:G3M56_001285"/>